<dbReference type="PATRIC" id="fig|1050174.4.peg.1983"/>
<name>A0A0G3GRH5_9CORY</name>
<keyword evidence="5" id="KW-1185">Reference proteome</keyword>
<proteinExistence type="predicted"/>
<evidence type="ECO:0000256" key="1">
    <source>
        <dbReference type="SAM" id="MobiDB-lite"/>
    </source>
</evidence>
<feature type="compositionally biased region" description="Low complexity" evidence="1">
    <location>
        <begin position="717"/>
        <end position="744"/>
    </location>
</feature>
<evidence type="ECO:0000256" key="3">
    <source>
        <dbReference type="SAM" id="SignalP"/>
    </source>
</evidence>
<sequence>MKTISSALAATTASVALLFSQAPAVAGPNDQLTVATAGHIDSPKVYWDPSRNTFSLKSEFKGQELPVEETVNWFGKGNPDDGIQYVYQVADDPRLDFLGKPGDLLYLGPATPSGEYPIWLGFGADIGIPTEKFRDNSFTLDLVGFDGPGRMEQFNYSDADFPVLRLLSSHDAGRRSTWIAPGTHTHNATTFTKPGNYRLTYRASARTTDGAIVASEPQTVTWQVGGTQPSKSGLGDVRAAFDAAPATGSPMKSELRIAPGDEAAHLTDLIFSTGNTKDSGTAVFYIDGFYLAEVPVNAGTATWSEMIGSAQSNFQVVFVPDSSSESPRWVSSPVAYAATTGSASTTDEGTFPEPKTEDPAPAFDDAFKQLDDRSVLIHTQPYPVGESMVEISAVPADDRISFRVVGGYYDSETDEYPSCVFDFVSVPGKRSSIESRDFCDSPAGVLKMRLVPDSLTDAGATEFVHHLSESMEADGDAEFAVAAAAPVVPSTSSSTTPPATSTAAPSVEPTPMGLDVTRVQLGSGHIDLGPVLIDDAVRIALGDDTGLITKTHTLRDPGAVDIVIGDSARVDLAKQPKVVEKLPFLKAAGGEVWTLSQTQQQGLPWPGFSSEKLPDVDGKELEFELLPESMPDGAQWWAFTTGLGGLQEMLVNSTDKHSFTRTGAIHLHNNWVFSKPGTYTMQMRVRAIDGSFETPEAFVRFVVGEAAEPQPMPSELTTAAPAPSEPTTTVEPSPTTVTPAPSEAGGTQKPGSDNRLELLGWGLGAAALLPGILRLGHDDATTSSDSRGSAGANNPAHKDSMQHNPVKPDQQPEPKNGQKPAAHKANVDAKAGPAAQATSGKRGQLAATGANAMLLGGLAMLLLGAGFAAISLGMVRSRR</sequence>
<organism evidence="4 5">
    <name type="scientific">Corynebacterium epidermidicanis</name>
    <dbReference type="NCBI Taxonomy" id="1050174"/>
    <lineage>
        <taxon>Bacteria</taxon>
        <taxon>Bacillati</taxon>
        <taxon>Actinomycetota</taxon>
        <taxon>Actinomycetes</taxon>
        <taxon>Mycobacteriales</taxon>
        <taxon>Corynebacteriaceae</taxon>
        <taxon>Corynebacterium</taxon>
    </lineage>
</organism>
<protein>
    <submittedName>
        <fullName evidence="4">Actinobacterial surface-anchored protein domain</fullName>
    </submittedName>
</protein>
<feature type="signal peptide" evidence="3">
    <location>
        <begin position="1"/>
        <end position="26"/>
    </location>
</feature>
<keyword evidence="2" id="KW-1133">Transmembrane helix</keyword>
<dbReference type="Proteomes" id="UP000035368">
    <property type="component" value="Chromosome"/>
</dbReference>
<evidence type="ECO:0000313" key="4">
    <source>
        <dbReference type="EMBL" id="AKK03806.1"/>
    </source>
</evidence>
<evidence type="ECO:0000313" key="5">
    <source>
        <dbReference type="Proteomes" id="UP000035368"/>
    </source>
</evidence>
<evidence type="ECO:0000256" key="2">
    <source>
        <dbReference type="SAM" id="Phobius"/>
    </source>
</evidence>
<keyword evidence="2" id="KW-0812">Transmembrane</keyword>
<feature type="region of interest" description="Disordered" evidence="1">
    <location>
        <begin position="709"/>
        <end position="755"/>
    </location>
</feature>
<gene>
    <name evidence="4" type="ORF">CEPID_09815</name>
</gene>
<dbReference type="STRING" id="1050174.CEPID_09815"/>
<feature type="transmembrane region" description="Helical" evidence="2">
    <location>
        <begin position="852"/>
        <end position="875"/>
    </location>
</feature>
<dbReference type="AlphaFoldDB" id="A0A0G3GRH5"/>
<dbReference type="EMBL" id="CP011541">
    <property type="protein sequence ID" value="AKK03806.1"/>
    <property type="molecule type" value="Genomic_DNA"/>
</dbReference>
<feature type="region of interest" description="Disordered" evidence="1">
    <location>
        <begin position="340"/>
        <end position="361"/>
    </location>
</feature>
<dbReference type="NCBIfam" id="TIGR03769">
    <property type="entry name" value="P_ac_wall_RPT"/>
    <property type="match status" value="2"/>
</dbReference>
<dbReference type="KEGG" id="cei:CEPID_09815"/>
<feature type="region of interest" description="Disordered" evidence="1">
    <location>
        <begin position="779"/>
        <end position="843"/>
    </location>
</feature>
<keyword evidence="2" id="KW-0472">Membrane</keyword>
<reference evidence="4 5" key="1">
    <citation type="submission" date="2015-05" db="EMBL/GenBank/DDBJ databases">
        <title>Complete genome sequence of Corynebacterium epidermidicanis DSM 45586, isolated from the skin of a dog suffering from pruritus.</title>
        <authorList>
            <person name="Ruckert C."/>
            <person name="Albersmeier A."/>
            <person name="Winkler A."/>
            <person name="Tauch A."/>
        </authorList>
    </citation>
    <scope>NUCLEOTIDE SEQUENCE [LARGE SCALE GENOMIC DNA]</scope>
    <source>
        <strain evidence="4 5">DSM 45586</strain>
    </source>
</reference>
<feature type="region of interest" description="Disordered" evidence="1">
    <location>
        <begin position="488"/>
        <end position="511"/>
    </location>
</feature>
<accession>A0A0G3GRH5</accession>
<dbReference type="InterPro" id="IPR022435">
    <property type="entry name" value="Surface-anchored_actinobac"/>
</dbReference>
<keyword evidence="3" id="KW-0732">Signal</keyword>
<feature type="chain" id="PRO_5005184319" evidence="3">
    <location>
        <begin position="27"/>
        <end position="879"/>
    </location>
</feature>
<dbReference type="NCBIfam" id="NF038134">
    <property type="entry name" value="choice_anch_M"/>
    <property type="match status" value="2"/>
</dbReference>